<comment type="caution">
    <text evidence="2">The sequence shown here is derived from an EMBL/GenBank/DDBJ whole genome shotgun (WGS) entry which is preliminary data.</text>
</comment>
<dbReference type="Proteomes" id="UP000247454">
    <property type="component" value="Unassembled WGS sequence"/>
</dbReference>
<accession>A0A318T247</accession>
<proteinExistence type="predicted"/>
<evidence type="ECO:0000256" key="1">
    <source>
        <dbReference type="SAM" id="MobiDB-lite"/>
    </source>
</evidence>
<reference evidence="2 3" key="1">
    <citation type="submission" date="2018-06" db="EMBL/GenBank/DDBJ databases">
        <title>Genomic Encyclopedia of Type Strains, Phase III (KMG-III): the genomes of soil and plant-associated and newly described type strains.</title>
        <authorList>
            <person name="Whitman W."/>
        </authorList>
    </citation>
    <scope>NUCLEOTIDE SEQUENCE [LARGE SCALE GENOMIC DNA]</scope>
    <source>
        <strain evidence="2 3">ORS 1419</strain>
    </source>
</reference>
<organism evidence="2 3">
    <name type="scientific">Phyllobacterium leguminum</name>
    <dbReference type="NCBI Taxonomy" id="314237"/>
    <lineage>
        <taxon>Bacteria</taxon>
        <taxon>Pseudomonadati</taxon>
        <taxon>Pseudomonadota</taxon>
        <taxon>Alphaproteobacteria</taxon>
        <taxon>Hyphomicrobiales</taxon>
        <taxon>Phyllobacteriaceae</taxon>
        <taxon>Phyllobacterium</taxon>
    </lineage>
</organism>
<keyword evidence="3" id="KW-1185">Reference proteome</keyword>
<dbReference type="EMBL" id="QJTF01000021">
    <property type="protein sequence ID" value="PYE86691.1"/>
    <property type="molecule type" value="Genomic_DNA"/>
</dbReference>
<sequence>MILLSFLISWGERPLTPYDATCGDEQMGEANRVLPGSHKSAEPIKVGRLGTSDPAAGPASELAMARETEPMVDAPVDTGTRQLGSGRVDLWCEPKIGGALVCAMGTRTEGAQRAAHQLRYGLAWYRGQIPHGVKSAPKAGERSVAEPKNLIVASGSFRPRMAEATSDRDDKGRSLRSSPRAGKPSTWRREAVDTASRQEVDVCPTR</sequence>
<feature type="compositionally biased region" description="Basic and acidic residues" evidence="1">
    <location>
        <begin position="187"/>
        <end position="200"/>
    </location>
</feature>
<protein>
    <submittedName>
        <fullName evidence="2">Uncharacterized protein</fullName>
    </submittedName>
</protein>
<name>A0A318T247_9HYPH</name>
<feature type="region of interest" description="Disordered" evidence="1">
    <location>
        <begin position="155"/>
        <end position="206"/>
    </location>
</feature>
<evidence type="ECO:0000313" key="2">
    <source>
        <dbReference type="EMBL" id="PYE86691.1"/>
    </source>
</evidence>
<dbReference type="AlphaFoldDB" id="A0A318T247"/>
<evidence type="ECO:0000313" key="3">
    <source>
        <dbReference type="Proteomes" id="UP000247454"/>
    </source>
</evidence>
<gene>
    <name evidence="2" type="ORF">C7477_12156</name>
</gene>